<comment type="caution">
    <text evidence="2">The sequence shown here is derived from an EMBL/GenBank/DDBJ whole genome shotgun (WGS) entry which is preliminary data.</text>
</comment>
<feature type="compositionally biased region" description="Pro residues" evidence="1">
    <location>
        <begin position="22"/>
        <end position="32"/>
    </location>
</feature>
<feature type="region of interest" description="Disordered" evidence="1">
    <location>
        <begin position="236"/>
        <end position="326"/>
    </location>
</feature>
<feature type="compositionally biased region" description="Basic and acidic residues" evidence="1">
    <location>
        <begin position="297"/>
        <end position="308"/>
    </location>
</feature>
<feature type="region of interest" description="Disordered" evidence="1">
    <location>
        <begin position="1"/>
        <end position="221"/>
    </location>
</feature>
<dbReference type="Proteomes" id="UP000807306">
    <property type="component" value="Unassembled WGS sequence"/>
</dbReference>
<evidence type="ECO:0000313" key="2">
    <source>
        <dbReference type="EMBL" id="KAF9521364.1"/>
    </source>
</evidence>
<accession>A0A9P6E2I8</accession>
<feature type="compositionally biased region" description="Pro residues" evidence="1">
    <location>
        <begin position="154"/>
        <end position="173"/>
    </location>
</feature>
<feature type="compositionally biased region" description="Low complexity" evidence="1">
    <location>
        <begin position="263"/>
        <end position="272"/>
    </location>
</feature>
<feature type="compositionally biased region" description="Low complexity" evidence="1">
    <location>
        <begin position="188"/>
        <end position="209"/>
    </location>
</feature>
<evidence type="ECO:0000313" key="3">
    <source>
        <dbReference type="Proteomes" id="UP000807306"/>
    </source>
</evidence>
<name>A0A9P6E2I8_9AGAR</name>
<protein>
    <submittedName>
        <fullName evidence="2">Uncharacterized protein</fullName>
    </submittedName>
</protein>
<reference evidence="2" key="1">
    <citation type="submission" date="2020-11" db="EMBL/GenBank/DDBJ databases">
        <authorList>
            <consortium name="DOE Joint Genome Institute"/>
            <person name="Ahrendt S."/>
            <person name="Riley R."/>
            <person name="Andreopoulos W."/>
            <person name="Labutti K."/>
            <person name="Pangilinan J."/>
            <person name="Ruiz-Duenas F.J."/>
            <person name="Barrasa J.M."/>
            <person name="Sanchez-Garcia M."/>
            <person name="Camarero S."/>
            <person name="Miyauchi S."/>
            <person name="Serrano A."/>
            <person name="Linde D."/>
            <person name="Babiker R."/>
            <person name="Drula E."/>
            <person name="Ayuso-Fernandez I."/>
            <person name="Pacheco R."/>
            <person name="Padilla G."/>
            <person name="Ferreira P."/>
            <person name="Barriuso J."/>
            <person name="Kellner H."/>
            <person name="Castanera R."/>
            <person name="Alfaro M."/>
            <person name="Ramirez L."/>
            <person name="Pisabarro A.G."/>
            <person name="Kuo A."/>
            <person name="Tritt A."/>
            <person name="Lipzen A."/>
            <person name="He G."/>
            <person name="Yan M."/>
            <person name="Ng V."/>
            <person name="Cullen D."/>
            <person name="Martin F."/>
            <person name="Rosso M.-N."/>
            <person name="Henrissat B."/>
            <person name="Hibbett D."/>
            <person name="Martinez A.T."/>
            <person name="Grigoriev I.V."/>
        </authorList>
    </citation>
    <scope>NUCLEOTIDE SEQUENCE</scope>
    <source>
        <strain evidence="2">CBS 506.95</strain>
    </source>
</reference>
<proteinExistence type="predicted"/>
<keyword evidence="3" id="KW-1185">Reference proteome</keyword>
<sequence length="436" mass="47436">MQTPVVVPDGFVWSTGPVTPSGVPPPYQPALPPSASTSSSQGQLNAPPQQPQPIAGQSGLSPLPEQDVPPRNTPPTTSSLQTPNPRSSSQPPSPKTLQPMDRSPSRSPSPPPVKLSNTFVRVPPATTPPTTPPPNLTVSPPAFQSIQPMDVSPSPSPLRPGTPPPHWTPPYSPQPILTSPRSQHELTPRTPSSSPAPAGPTGRELLFGPGPLPSPLPPHLFEDVNMDILTTIDPALLSQSPPHFDTTDGDVFNRGWDSPLAGSRSSSSSSRSTLPEIPLAEVLKRKRRQTRSASGEKAQRLHQDNEDKKEEEEVTPQWTPEFKPRPSKRIKLSEFAENVAEGSGTQQDPIFVDIDLQTIWSLKKEETIHTVNESLGPLWPNPRLVQILNVIEEDRIAMENILDGVVKDYIKDKPLSVCDPNPSIFQFVNIPNYRDL</sequence>
<dbReference type="PRINTS" id="PR01217">
    <property type="entry name" value="PRICHEXTENSN"/>
</dbReference>
<feature type="compositionally biased region" description="Pro residues" evidence="1">
    <location>
        <begin position="125"/>
        <end position="135"/>
    </location>
</feature>
<gene>
    <name evidence="2" type="ORF">CPB83DRAFT_900815</name>
</gene>
<dbReference type="AlphaFoldDB" id="A0A9P6E2I8"/>
<evidence type="ECO:0000256" key="1">
    <source>
        <dbReference type="SAM" id="MobiDB-lite"/>
    </source>
</evidence>
<dbReference type="EMBL" id="MU158104">
    <property type="protein sequence ID" value="KAF9521364.1"/>
    <property type="molecule type" value="Genomic_DNA"/>
</dbReference>
<organism evidence="2 3">
    <name type="scientific">Crepidotus variabilis</name>
    <dbReference type="NCBI Taxonomy" id="179855"/>
    <lineage>
        <taxon>Eukaryota</taxon>
        <taxon>Fungi</taxon>
        <taxon>Dikarya</taxon>
        <taxon>Basidiomycota</taxon>
        <taxon>Agaricomycotina</taxon>
        <taxon>Agaricomycetes</taxon>
        <taxon>Agaricomycetidae</taxon>
        <taxon>Agaricales</taxon>
        <taxon>Agaricineae</taxon>
        <taxon>Crepidotaceae</taxon>
        <taxon>Crepidotus</taxon>
    </lineage>
</organism>